<organism evidence="2 3">
    <name type="scientific">Chara braunii</name>
    <name type="common">Braun's stonewort</name>
    <dbReference type="NCBI Taxonomy" id="69332"/>
    <lineage>
        <taxon>Eukaryota</taxon>
        <taxon>Viridiplantae</taxon>
        <taxon>Streptophyta</taxon>
        <taxon>Charophyceae</taxon>
        <taxon>Charales</taxon>
        <taxon>Characeae</taxon>
        <taxon>Chara</taxon>
    </lineage>
</organism>
<sequence>MQDRHRHQIQGGRIHPEDMKLHDATLLHTWTRRSGRRLQIGEECRCDGGTLCSSTREAGVEMRRELEKEEAQRRAEEEAARLEEEHAKAENKAWKRKQKKRVEEEKRVEMQNDMKVQLAIHVGELEHRLVQQLNQVVSSIPPTQQNRGKKNVTCMSEDDGYSSNIGEGSDTSVTQELTARMVISEKWKRGPEPVFDDPSPPMEMPAKRTPKGEILKPVKLTGRLTRSKSKKVGGCLMPASNKNKISMPLSKRRTPTRKRVLVPRSQPDVSLERLRYHDNVLRKGL</sequence>
<evidence type="ECO:0000313" key="3">
    <source>
        <dbReference type="Proteomes" id="UP000265515"/>
    </source>
</evidence>
<feature type="region of interest" description="Disordered" evidence="1">
    <location>
        <begin position="227"/>
        <end position="260"/>
    </location>
</feature>
<feature type="compositionally biased region" description="Basic residues" evidence="1">
    <location>
        <begin position="250"/>
        <end position="260"/>
    </location>
</feature>
<gene>
    <name evidence="2" type="ORF">CBR_g34567</name>
</gene>
<dbReference type="Gramene" id="GBG82283">
    <property type="protein sequence ID" value="GBG82283"/>
    <property type="gene ID" value="CBR_g34567"/>
</dbReference>
<comment type="caution">
    <text evidence="2">The sequence shown here is derived from an EMBL/GenBank/DDBJ whole genome shotgun (WGS) entry which is preliminary data.</text>
</comment>
<dbReference type="AlphaFoldDB" id="A0A388LJ64"/>
<feature type="compositionally biased region" description="Basic and acidic residues" evidence="1">
    <location>
        <begin position="66"/>
        <end position="93"/>
    </location>
</feature>
<feature type="region of interest" description="Disordered" evidence="1">
    <location>
        <begin position="189"/>
        <end position="208"/>
    </location>
</feature>
<dbReference type="Proteomes" id="UP000265515">
    <property type="component" value="Unassembled WGS sequence"/>
</dbReference>
<keyword evidence="3" id="KW-1185">Reference proteome</keyword>
<protein>
    <submittedName>
        <fullName evidence="2">Uncharacterized protein</fullName>
    </submittedName>
</protein>
<accession>A0A388LJ64</accession>
<evidence type="ECO:0000256" key="1">
    <source>
        <dbReference type="SAM" id="MobiDB-lite"/>
    </source>
</evidence>
<evidence type="ECO:0000313" key="2">
    <source>
        <dbReference type="EMBL" id="GBG82283.1"/>
    </source>
</evidence>
<feature type="region of interest" description="Disordered" evidence="1">
    <location>
        <begin position="66"/>
        <end position="103"/>
    </location>
</feature>
<proteinExistence type="predicted"/>
<name>A0A388LJ64_CHABU</name>
<dbReference type="EMBL" id="BFEA01000402">
    <property type="protein sequence ID" value="GBG82283.1"/>
    <property type="molecule type" value="Genomic_DNA"/>
</dbReference>
<reference evidence="2 3" key="1">
    <citation type="journal article" date="2018" name="Cell">
        <title>The Chara Genome: Secondary Complexity and Implications for Plant Terrestrialization.</title>
        <authorList>
            <person name="Nishiyama T."/>
            <person name="Sakayama H."/>
            <person name="Vries J.D."/>
            <person name="Buschmann H."/>
            <person name="Saint-Marcoux D."/>
            <person name="Ullrich K.K."/>
            <person name="Haas F.B."/>
            <person name="Vanderstraeten L."/>
            <person name="Becker D."/>
            <person name="Lang D."/>
            <person name="Vosolsobe S."/>
            <person name="Rombauts S."/>
            <person name="Wilhelmsson P.K.I."/>
            <person name="Janitza P."/>
            <person name="Kern R."/>
            <person name="Heyl A."/>
            <person name="Rumpler F."/>
            <person name="Villalobos L.I.A.C."/>
            <person name="Clay J.M."/>
            <person name="Skokan R."/>
            <person name="Toyoda A."/>
            <person name="Suzuki Y."/>
            <person name="Kagoshima H."/>
            <person name="Schijlen E."/>
            <person name="Tajeshwar N."/>
            <person name="Catarino B."/>
            <person name="Hetherington A.J."/>
            <person name="Saltykova A."/>
            <person name="Bonnot C."/>
            <person name="Breuninger H."/>
            <person name="Symeonidi A."/>
            <person name="Radhakrishnan G.V."/>
            <person name="Van Nieuwerburgh F."/>
            <person name="Deforce D."/>
            <person name="Chang C."/>
            <person name="Karol K.G."/>
            <person name="Hedrich R."/>
            <person name="Ulvskov P."/>
            <person name="Glockner G."/>
            <person name="Delwiche C.F."/>
            <person name="Petrasek J."/>
            <person name="Van de Peer Y."/>
            <person name="Friml J."/>
            <person name="Beilby M."/>
            <person name="Dolan L."/>
            <person name="Kohara Y."/>
            <person name="Sugano S."/>
            <person name="Fujiyama A."/>
            <person name="Delaux P.-M."/>
            <person name="Quint M."/>
            <person name="TheiBen G."/>
            <person name="Hagemann M."/>
            <person name="Harholt J."/>
            <person name="Dunand C."/>
            <person name="Zachgo S."/>
            <person name="Langdale J."/>
            <person name="Maumus F."/>
            <person name="Straeten D.V.D."/>
            <person name="Gould S.B."/>
            <person name="Rensing S.A."/>
        </authorList>
    </citation>
    <scope>NUCLEOTIDE SEQUENCE [LARGE SCALE GENOMIC DNA]</scope>
    <source>
        <strain evidence="2 3">S276</strain>
    </source>
</reference>